<dbReference type="HAMAP" id="MF_00909">
    <property type="entry name" value="FtsZ"/>
    <property type="match status" value="1"/>
</dbReference>
<dbReference type="SUPFAM" id="SSF55307">
    <property type="entry name" value="Tubulin C-terminal domain-like"/>
    <property type="match status" value="1"/>
</dbReference>
<dbReference type="GO" id="GO:0051258">
    <property type="term" value="P:protein polymerization"/>
    <property type="evidence" value="ECO:0007669"/>
    <property type="project" value="UniProtKB-UniRule"/>
</dbReference>
<dbReference type="GO" id="GO:0005737">
    <property type="term" value="C:cytoplasm"/>
    <property type="evidence" value="ECO:0007669"/>
    <property type="project" value="UniProtKB-SubCell"/>
</dbReference>
<feature type="compositionally biased region" description="Low complexity" evidence="8">
    <location>
        <begin position="337"/>
        <end position="353"/>
    </location>
</feature>
<dbReference type="PRINTS" id="PR00423">
    <property type="entry name" value="CELLDVISFTSZ"/>
</dbReference>
<comment type="subcellular location">
    <subcellularLocation>
        <location evidence="5">Cytoplasm</location>
    </subcellularLocation>
    <text evidence="5">Assembles at midcell at the inner surface of the cytoplasmic membrane.</text>
</comment>
<dbReference type="InterPro" id="IPR018316">
    <property type="entry name" value="Tubulin/FtsZ_2-layer-sand-dom"/>
</dbReference>
<dbReference type="GO" id="GO:0003924">
    <property type="term" value="F:GTPase activity"/>
    <property type="evidence" value="ECO:0007669"/>
    <property type="project" value="UniProtKB-UniRule"/>
</dbReference>
<evidence type="ECO:0000256" key="3">
    <source>
        <dbReference type="ARBA" id="ARBA00023134"/>
    </source>
</evidence>
<name>A0A6I2UIH5_9FIRM</name>
<evidence type="ECO:0000259" key="9">
    <source>
        <dbReference type="SMART" id="SM00864"/>
    </source>
</evidence>
<evidence type="ECO:0000259" key="10">
    <source>
        <dbReference type="SMART" id="SM00865"/>
    </source>
</evidence>
<evidence type="ECO:0000256" key="7">
    <source>
        <dbReference type="RuleBase" id="RU000631"/>
    </source>
</evidence>
<comment type="similarity">
    <text evidence="1 5 7">Belongs to the FtsZ family.</text>
</comment>
<accession>A0A6I2UIH5</accession>
<keyword evidence="3 5" id="KW-0342">GTP-binding</keyword>
<dbReference type="InterPro" id="IPR003008">
    <property type="entry name" value="Tubulin_FtsZ_GTPase"/>
</dbReference>
<dbReference type="EMBL" id="VUNR01000025">
    <property type="protein sequence ID" value="MSU09519.1"/>
    <property type="molecule type" value="Genomic_DNA"/>
</dbReference>
<proteinExistence type="inferred from homology"/>
<dbReference type="GO" id="GO:0032153">
    <property type="term" value="C:cell division site"/>
    <property type="evidence" value="ECO:0007669"/>
    <property type="project" value="UniProtKB-UniRule"/>
</dbReference>
<organism evidence="11 12">
    <name type="scientific">Anaerovibrio slackiae</name>
    <dbReference type="NCBI Taxonomy" id="2652309"/>
    <lineage>
        <taxon>Bacteria</taxon>
        <taxon>Bacillati</taxon>
        <taxon>Bacillota</taxon>
        <taxon>Negativicutes</taxon>
        <taxon>Selenomonadales</taxon>
        <taxon>Selenomonadaceae</taxon>
        <taxon>Anaerovibrio</taxon>
    </lineage>
</organism>
<evidence type="ECO:0000313" key="12">
    <source>
        <dbReference type="Proteomes" id="UP000433181"/>
    </source>
</evidence>
<feature type="domain" description="Tubulin/FtsZ GTPase" evidence="9">
    <location>
        <begin position="15"/>
        <end position="207"/>
    </location>
</feature>
<dbReference type="PANTHER" id="PTHR30314">
    <property type="entry name" value="CELL DIVISION PROTEIN FTSZ-RELATED"/>
    <property type="match status" value="1"/>
</dbReference>
<dbReference type="AlphaFoldDB" id="A0A6I2UIH5"/>
<dbReference type="InterPro" id="IPR020805">
    <property type="entry name" value="Cell_div_FtsZ_CS"/>
</dbReference>
<dbReference type="InterPro" id="IPR000158">
    <property type="entry name" value="Cell_div_FtsZ"/>
</dbReference>
<dbReference type="Gene3D" id="3.30.1330.20">
    <property type="entry name" value="Tubulin/FtsZ, C-terminal domain"/>
    <property type="match status" value="1"/>
</dbReference>
<keyword evidence="2 5" id="KW-0547">Nucleotide-binding</keyword>
<dbReference type="Proteomes" id="UP000433181">
    <property type="component" value="Unassembled WGS sequence"/>
</dbReference>
<dbReference type="Pfam" id="PF00091">
    <property type="entry name" value="Tubulin"/>
    <property type="match status" value="1"/>
</dbReference>
<protein>
    <recommendedName>
        <fullName evidence="5 6">Cell division protein FtsZ</fullName>
    </recommendedName>
</protein>
<dbReference type="SMART" id="SM00864">
    <property type="entry name" value="Tubulin"/>
    <property type="match status" value="1"/>
</dbReference>
<keyword evidence="5 7" id="KW-0132">Cell division</keyword>
<dbReference type="Gene3D" id="3.40.50.1440">
    <property type="entry name" value="Tubulin/FtsZ, GTPase domain"/>
    <property type="match status" value="1"/>
</dbReference>
<feature type="binding site" evidence="5">
    <location>
        <begin position="23"/>
        <end position="27"/>
    </location>
    <ligand>
        <name>GTP</name>
        <dbReference type="ChEBI" id="CHEBI:37565"/>
    </ligand>
</feature>
<evidence type="ECO:0000256" key="8">
    <source>
        <dbReference type="SAM" id="MobiDB-lite"/>
    </source>
</evidence>
<dbReference type="InterPro" id="IPR036525">
    <property type="entry name" value="Tubulin/FtsZ_GTPase_sf"/>
</dbReference>
<dbReference type="GO" id="GO:0000917">
    <property type="term" value="P:division septum assembly"/>
    <property type="evidence" value="ECO:0007669"/>
    <property type="project" value="UniProtKB-KW"/>
</dbReference>
<dbReference type="InterPro" id="IPR008280">
    <property type="entry name" value="Tub_FtsZ_C"/>
</dbReference>
<reference evidence="11 12" key="1">
    <citation type="submission" date="2019-08" db="EMBL/GenBank/DDBJ databases">
        <title>In-depth cultivation of the pig gut microbiome towards novel bacterial diversity and tailored functional studies.</title>
        <authorList>
            <person name="Wylensek D."/>
            <person name="Hitch T.C.A."/>
            <person name="Clavel T."/>
        </authorList>
    </citation>
    <scope>NUCLEOTIDE SEQUENCE [LARGE SCALE GENOMIC DNA]</scope>
    <source>
        <strain evidence="11 12">WCA-693-APC-5D-A</strain>
    </source>
</reference>
<feature type="domain" description="Tubulin/FtsZ 2-layer sandwich" evidence="10">
    <location>
        <begin position="209"/>
        <end position="327"/>
    </location>
</feature>
<dbReference type="RefSeq" id="WP_328596386.1">
    <property type="nucleotide sequence ID" value="NZ_VUNR01000025.1"/>
</dbReference>
<comment type="function">
    <text evidence="5 7">Essential cell division protein that forms a contractile ring structure (Z ring) at the future cell division site. The regulation of the ring assembly controls the timing and the location of cell division. One of the functions of the FtsZ ring is to recruit other cell division proteins to the septum to produce a new cell wall between the dividing cells. Binds GTP and shows GTPase activity.</text>
</comment>
<dbReference type="GO" id="GO:0043093">
    <property type="term" value="P:FtsZ-dependent cytokinesis"/>
    <property type="evidence" value="ECO:0007669"/>
    <property type="project" value="UniProtKB-UniRule"/>
</dbReference>
<feature type="binding site" evidence="5">
    <location>
        <position position="141"/>
    </location>
    <ligand>
        <name>GTP</name>
        <dbReference type="ChEBI" id="CHEBI:37565"/>
    </ligand>
</feature>
<sequence>MGIDFADLDEGLDAVIKVVGVGGGGNNAVNCMVSSGVQGVEFIAINTDAEVLDESLAPVRLQIGRKATEGKGAGARPEVGEKAAEENRDEIKAALEGADMVFIAAGMGGGTGTGAAPIVAECAKELGALTVAVVTRPFGFEGLMRKRRAEAGVAKLAERVDSIITIPNEKLLEIIDRSTPFTEAFRIVDDVLRQGVQSISDLINVPGFVNLDFADVQAIMSNAGPALMGIGEASGDGAPLSAVKAAVESPLLEVSVQGARGVIMNFTGASDRLSMAELNEASLAITEAAHKDANIIWGVATDDSLGDVVRVTVIATDFEGRQGASAPAPSANQFFGSPAGNAGAAAAQPSAPGMRSSTFGNDPNRGMPNQDFFTVNNIDIPVWMRKNN</sequence>
<evidence type="ECO:0000256" key="4">
    <source>
        <dbReference type="ARBA" id="ARBA00023210"/>
    </source>
</evidence>
<keyword evidence="4 5" id="KW-0717">Septation</keyword>
<feature type="binding site" evidence="5">
    <location>
        <position position="145"/>
    </location>
    <ligand>
        <name>GTP</name>
        <dbReference type="ChEBI" id="CHEBI:37565"/>
    </ligand>
</feature>
<dbReference type="PANTHER" id="PTHR30314:SF3">
    <property type="entry name" value="MITOCHONDRIAL DIVISION PROTEIN FSZA"/>
    <property type="match status" value="1"/>
</dbReference>
<keyword evidence="12" id="KW-1185">Reference proteome</keyword>
<comment type="caution">
    <text evidence="11">The sequence shown here is derived from an EMBL/GenBank/DDBJ whole genome shotgun (WGS) entry which is preliminary data.</text>
</comment>
<gene>
    <name evidence="5 11" type="primary">ftsZ</name>
    <name evidence="11" type="ORF">FYJ84_11055</name>
</gene>
<feature type="region of interest" description="Disordered" evidence="8">
    <location>
        <begin position="337"/>
        <end position="371"/>
    </location>
</feature>
<dbReference type="GO" id="GO:0005525">
    <property type="term" value="F:GTP binding"/>
    <property type="evidence" value="ECO:0007669"/>
    <property type="project" value="UniProtKB-UniRule"/>
</dbReference>
<dbReference type="NCBIfam" id="TIGR00065">
    <property type="entry name" value="ftsZ"/>
    <property type="match status" value="1"/>
</dbReference>
<dbReference type="CDD" id="cd02201">
    <property type="entry name" value="FtsZ_type1"/>
    <property type="match status" value="1"/>
</dbReference>
<keyword evidence="5 7" id="KW-0131">Cell cycle</keyword>
<dbReference type="SUPFAM" id="SSF52490">
    <property type="entry name" value="Tubulin nucleotide-binding domain-like"/>
    <property type="match status" value="1"/>
</dbReference>
<feature type="binding site" evidence="5">
    <location>
        <position position="189"/>
    </location>
    <ligand>
        <name>GTP</name>
        <dbReference type="ChEBI" id="CHEBI:37565"/>
    </ligand>
</feature>
<evidence type="ECO:0000256" key="6">
    <source>
        <dbReference type="NCBIfam" id="TIGR00065"/>
    </source>
</evidence>
<evidence type="ECO:0000256" key="5">
    <source>
        <dbReference type="HAMAP-Rule" id="MF_00909"/>
    </source>
</evidence>
<dbReference type="SMART" id="SM00865">
    <property type="entry name" value="Tubulin_C"/>
    <property type="match status" value="1"/>
</dbReference>
<keyword evidence="5" id="KW-0963">Cytoplasm</keyword>
<dbReference type="Pfam" id="PF12327">
    <property type="entry name" value="FtsZ_C"/>
    <property type="match status" value="1"/>
</dbReference>
<dbReference type="InterPro" id="IPR045061">
    <property type="entry name" value="FtsZ/CetZ"/>
</dbReference>
<dbReference type="GeneID" id="96779466"/>
<dbReference type="InterPro" id="IPR037103">
    <property type="entry name" value="Tubulin/FtsZ-like_C"/>
</dbReference>
<dbReference type="PROSITE" id="PS01135">
    <property type="entry name" value="FTSZ_2"/>
    <property type="match status" value="1"/>
</dbReference>
<evidence type="ECO:0000256" key="1">
    <source>
        <dbReference type="ARBA" id="ARBA00009690"/>
    </source>
</evidence>
<dbReference type="FunFam" id="3.40.50.1440:FF:000001">
    <property type="entry name" value="Cell division protein FtsZ"/>
    <property type="match status" value="1"/>
</dbReference>
<evidence type="ECO:0000256" key="2">
    <source>
        <dbReference type="ARBA" id="ARBA00022741"/>
    </source>
</evidence>
<feature type="binding site" evidence="5">
    <location>
        <begin position="110"/>
        <end position="112"/>
    </location>
    <ligand>
        <name>GTP</name>
        <dbReference type="ChEBI" id="CHEBI:37565"/>
    </ligand>
</feature>
<comment type="subunit">
    <text evidence="5">Homodimer. Polymerizes to form a dynamic ring structure in a strictly GTP-dependent manner. Interacts directly with several other division proteins.</text>
</comment>
<dbReference type="InterPro" id="IPR024757">
    <property type="entry name" value="FtsZ_C"/>
</dbReference>
<evidence type="ECO:0000313" key="11">
    <source>
        <dbReference type="EMBL" id="MSU09519.1"/>
    </source>
</evidence>